<dbReference type="Pfam" id="PF08240">
    <property type="entry name" value="ADH_N"/>
    <property type="match status" value="1"/>
</dbReference>
<comment type="cofactor">
    <cofactor evidence="1">
        <name>Zn(2+)</name>
        <dbReference type="ChEBI" id="CHEBI:29105"/>
    </cofactor>
</comment>
<dbReference type="FunFam" id="3.40.50.720:FF:000022">
    <property type="entry name" value="Cinnamyl alcohol dehydrogenase"/>
    <property type="match status" value="1"/>
</dbReference>
<dbReference type="STRING" id="88036.D8RHV5"/>
<organism evidence="8">
    <name type="scientific">Selaginella moellendorffii</name>
    <name type="common">Spikemoss</name>
    <dbReference type="NCBI Taxonomy" id="88036"/>
    <lineage>
        <taxon>Eukaryota</taxon>
        <taxon>Viridiplantae</taxon>
        <taxon>Streptophyta</taxon>
        <taxon>Embryophyta</taxon>
        <taxon>Tracheophyta</taxon>
        <taxon>Lycopodiopsida</taxon>
        <taxon>Selaginellales</taxon>
        <taxon>Selaginellaceae</taxon>
        <taxon>Selaginella</taxon>
    </lineage>
</organism>
<accession>D8RHV5</accession>
<evidence type="ECO:0000259" key="5">
    <source>
        <dbReference type="Pfam" id="PF00107"/>
    </source>
</evidence>
<dbReference type="InterPro" id="IPR036291">
    <property type="entry name" value="NAD(P)-bd_dom_sf"/>
</dbReference>
<dbReference type="SUPFAM" id="SSF50129">
    <property type="entry name" value="GroES-like"/>
    <property type="match status" value="1"/>
</dbReference>
<dbReference type="KEGG" id="smo:SELMODRAFT_231648"/>
<feature type="domain" description="Alcohol dehydrogenase-like C-terminal" evidence="5">
    <location>
        <begin position="147"/>
        <end position="223"/>
    </location>
</feature>
<name>D8RHV5_SELML</name>
<keyword evidence="2" id="KW-0479">Metal-binding</keyword>
<evidence type="ECO:0000313" key="7">
    <source>
        <dbReference type="EMBL" id="EFJ27985.1"/>
    </source>
</evidence>
<reference evidence="7 8" key="1">
    <citation type="journal article" date="2011" name="Science">
        <title>The Selaginella genome identifies genetic changes associated with the evolution of vascular plants.</title>
        <authorList>
            <person name="Banks J.A."/>
            <person name="Nishiyama T."/>
            <person name="Hasebe M."/>
            <person name="Bowman J.L."/>
            <person name="Gribskov M."/>
            <person name="dePamphilis C."/>
            <person name="Albert V.A."/>
            <person name="Aono N."/>
            <person name="Aoyama T."/>
            <person name="Ambrose B.A."/>
            <person name="Ashton N.W."/>
            <person name="Axtell M.J."/>
            <person name="Barker E."/>
            <person name="Barker M.S."/>
            <person name="Bennetzen J.L."/>
            <person name="Bonawitz N.D."/>
            <person name="Chapple C."/>
            <person name="Cheng C."/>
            <person name="Correa L.G."/>
            <person name="Dacre M."/>
            <person name="DeBarry J."/>
            <person name="Dreyer I."/>
            <person name="Elias M."/>
            <person name="Engstrom E.M."/>
            <person name="Estelle M."/>
            <person name="Feng L."/>
            <person name="Finet C."/>
            <person name="Floyd S.K."/>
            <person name="Frommer W.B."/>
            <person name="Fujita T."/>
            <person name="Gramzow L."/>
            <person name="Gutensohn M."/>
            <person name="Harholt J."/>
            <person name="Hattori M."/>
            <person name="Heyl A."/>
            <person name="Hirai T."/>
            <person name="Hiwatashi Y."/>
            <person name="Ishikawa M."/>
            <person name="Iwata M."/>
            <person name="Karol K.G."/>
            <person name="Koehler B."/>
            <person name="Kolukisaoglu U."/>
            <person name="Kubo M."/>
            <person name="Kurata T."/>
            <person name="Lalonde S."/>
            <person name="Li K."/>
            <person name="Li Y."/>
            <person name="Litt A."/>
            <person name="Lyons E."/>
            <person name="Manning G."/>
            <person name="Maruyama T."/>
            <person name="Michael T.P."/>
            <person name="Mikami K."/>
            <person name="Miyazaki S."/>
            <person name="Morinaga S."/>
            <person name="Murata T."/>
            <person name="Mueller-Roeber B."/>
            <person name="Nelson D.R."/>
            <person name="Obara M."/>
            <person name="Oguri Y."/>
            <person name="Olmstead R.G."/>
            <person name="Onodera N."/>
            <person name="Petersen B.L."/>
            <person name="Pils B."/>
            <person name="Prigge M."/>
            <person name="Rensing S.A."/>
            <person name="Riano-Pachon D.M."/>
            <person name="Roberts A.W."/>
            <person name="Sato Y."/>
            <person name="Scheller H.V."/>
            <person name="Schulz B."/>
            <person name="Schulz C."/>
            <person name="Shakirov E.V."/>
            <person name="Shibagaki N."/>
            <person name="Shinohara N."/>
            <person name="Shippen D.E."/>
            <person name="Soerensen I."/>
            <person name="Sotooka R."/>
            <person name="Sugimoto N."/>
            <person name="Sugita M."/>
            <person name="Sumikawa N."/>
            <person name="Tanurdzic M."/>
            <person name="Theissen G."/>
            <person name="Ulvskov P."/>
            <person name="Wakazuki S."/>
            <person name="Weng J.K."/>
            <person name="Willats W.W."/>
            <person name="Wipf D."/>
            <person name="Wolf P.G."/>
            <person name="Yang L."/>
            <person name="Zimmer A.D."/>
            <person name="Zhu Q."/>
            <person name="Mitros T."/>
            <person name="Hellsten U."/>
            <person name="Loque D."/>
            <person name="Otillar R."/>
            <person name="Salamov A."/>
            <person name="Schmutz J."/>
            <person name="Shapiro H."/>
            <person name="Lindquist E."/>
            <person name="Lucas S."/>
            <person name="Rokhsar D."/>
            <person name="Grigoriev I.V."/>
        </authorList>
    </citation>
    <scope>NUCLEOTIDE SEQUENCE [LARGE SCALE GENOMIC DNA]</scope>
</reference>
<dbReference type="eggNOG" id="KOG0023">
    <property type="taxonomic scope" value="Eukaryota"/>
</dbReference>
<dbReference type="AlphaFoldDB" id="D8RHV5"/>
<dbReference type="InterPro" id="IPR013154">
    <property type="entry name" value="ADH-like_N"/>
</dbReference>
<gene>
    <name evidence="7" type="ORF">SELMODRAFT_231648</name>
</gene>
<dbReference type="Gene3D" id="3.40.50.720">
    <property type="entry name" value="NAD(P)-binding Rossmann-like Domain"/>
    <property type="match status" value="1"/>
</dbReference>
<proteinExistence type="predicted"/>
<dbReference type="Proteomes" id="UP000001514">
    <property type="component" value="Unassembled WGS sequence"/>
</dbReference>
<dbReference type="PANTHER" id="PTHR42683">
    <property type="entry name" value="ALDEHYDE REDUCTASE"/>
    <property type="match status" value="1"/>
</dbReference>
<dbReference type="SUPFAM" id="SSF51735">
    <property type="entry name" value="NAD(P)-binding Rossmann-fold domains"/>
    <property type="match status" value="1"/>
</dbReference>
<dbReference type="Gene3D" id="3.90.180.10">
    <property type="entry name" value="Medium-chain alcohol dehydrogenases, catalytic domain"/>
    <property type="match status" value="1"/>
</dbReference>
<evidence type="ECO:0000256" key="4">
    <source>
        <dbReference type="ARBA" id="ARBA00023002"/>
    </source>
</evidence>
<sequence length="321" mass="35734">MESIHITHICDKYPLCHKCIHIFLNDFGKHEVVGIVTKLGQNAKKIKIGDHVGVGCMVYSCLKCEHCTYSDEQYCNGLIWTYNSLEEEKVTIGGYSTFMVFICQIPKNLSLDGAAPLLCAGITVYSPMKHFGLTQPGKNFGVVGLRGLGHMTVKFGKAFGMTVMVISTSPFKEKEACEILGVDNFIVSRDPAQMKNAEKSLDYILDTVDGKIVMVGLPHMPLDLPAGVIIFGKCCKTVEFQIIAFFFVQAVGSFIGSIKETQDMLNFCGIKNVTSMIELVPMNYVNEAMKRLCKSGVKYRFVLDMKSTFRFPSEFDLLDMT</sequence>
<dbReference type="HOGENOM" id="CLU_026673_20_2_1"/>
<dbReference type="GO" id="GO:0009809">
    <property type="term" value="P:lignin biosynthetic process"/>
    <property type="evidence" value="ECO:0000318"/>
    <property type="project" value="GO_Central"/>
</dbReference>
<dbReference type="EMBL" id="GL377580">
    <property type="protein sequence ID" value="EFJ27985.1"/>
    <property type="molecule type" value="Genomic_DNA"/>
</dbReference>
<keyword evidence="3" id="KW-0862">Zinc</keyword>
<feature type="domain" description="Alcohol dehydrogenase-like N-terminal" evidence="6">
    <location>
        <begin position="30"/>
        <end position="100"/>
    </location>
</feature>
<dbReference type="OMA" id="IHITHIC"/>
<evidence type="ECO:0000313" key="8">
    <source>
        <dbReference type="Proteomes" id="UP000001514"/>
    </source>
</evidence>
<dbReference type="Gramene" id="EFJ27985">
    <property type="protein sequence ID" value="EFJ27985"/>
    <property type="gene ID" value="SELMODRAFT_231648"/>
</dbReference>
<evidence type="ECO:0000256" key="3">
    <source>
        <dbReference type="ARBA" id="ARBA00022833"/>
    </source>
</evidence>
<dbReference type="CDD" id="cd05283">
    <property type="entry name" value="CAD1"/>
    <property type="match status" value="1"/>
</dbReference>
<dbReference type="InterPro" id="IPR011032">
    <property type="entry name" value="GroES-like_sf"/>
</dbReference>
<keyword evidence="4" id="KW-0560">Oxidoreductase</keyword>
<dbReference type="GO" id="GO:0046872">
    <property type="term" value="F:metal ion binding"/>
    <property type="evidence" value="ECO:0007669"/>
    <property type="project" value="UniProtKB-KW"/>
</dbReference>
<dbReference type="InterPro" id="IPR047109">
    <property type="entry name" value="CAD-like"/>
</dbReference>
<evidence type="ECO:0000256" key="1">
    <source>
        <dbReference type="ARBA" id="ARBA00001947"/>
    </source>
</evidence>
<dbReference type="InParanoid" id="D8RHV5"/>
<protein>
    <submittedName>
        <fullName evidence="7">Uncharacterized protein</fullName>
    </submittedName>
</protein>
<dbReference type="InterPro" id="IPR013149">
    <property type="entry name" value="ADH-like_C"/>
</dbReference>
<dbReference type="Pfam" id="PF00107">
    <property type="entry name" value="ADH_zinc_N"/>
    <property type="match status" value="1"/>
</dbReference>
<evidence type="ECO:0000259" key="6">
    <source>
        <dbReference type="Pfam" id="PF08240"/>
    </source>
</evidence>
<keyword evidence="8" id="KW-1185">Reference proteome</keyword>
<evidence type="ECO:0000256" key="2">
    <source>
        <dbReference type="ARBA" id="ARBA00022723"/>
    </source>
</evidence>
<dbReference type="GO" id="GO:0045551">
    <property type="term" value="F:cinnamyl-alcohol dehydrogenase activity"/>
    <property type="evidence" value="ECO:0000318"/>
    <property type="project" value="GO_Central"/>
</dbReference>